<keyword evidence="2" id="KW-1185">Reference proteome</keyword>
<gene>
    <name evidence="1" type="ORF">JJN12_12960</name>
</gene>
<evidence type="ECO:0000313" key="2">
    <source>
        <dbReference type="Proteomes" id="UP000604730"/>
    </source>
</evidence>
<dbReference type="Pfam" id="PF10844">
    <property type="entry name" value="DUF2577"/>
    <property type="match status" value="1"/>
</dbReference>
<sequence>MNGYEKLIMTIRKEGARNNPPSLFIGEMTSKNECAIGSLSLDKEDLLFAEHLTKRVVSELDIKADDKGVSKTGTNDKCKYIEPLKKGDKVLLYKVGEEKYVVIERVVSL</sequence>
<proteinExistence type="predicted"/>
<organism evidence="1 2">
    <name type="scientific">Catonella massiliensis</name>
    <dbReference type="NCBI Taxonomy" id="2799636"/>
    <lineage>
        <taxon>Bacteria</taxon>
        <taxon>Bacillati</taxon>
        <taxon>Bacillota</taxon>
        <taxon>Clostridia</taxon>
        <taxon>Lachnospirales</taxon>
        <taxon>Lachnospiraceae</taxon>
        <taxon>Catonella</taxon>
    </lineage>
</organism>
<dbReference type="InterPro" id="IPR022555">
    <property type="entry name" value="DUF2577"/>
</dbReference>
<dbReference type="Proteomes" id="UP000604730">
    <property type="component" value="Unassembled WGS sequence"/>
</dbReference>
<comment type="caution">
    <text evidence="1">The sequence shown here is derived from an EMBL/GenBank/DDBJ whole genome shotgun (WGS) entry which is preliminary data.</text>
</comment>
<reference evidence="1 2" key="1">
    <citation type="submission" date="2021-01" db="EMBL/GenBank/DDBJ databases">
        <title>Isolation and description of Catonella massiliensis sp. nov., a novel Catonella species, isolated from a stable periodontitis subject.</title>
        <authorList>
            <person name="Antezack A."/>
            <person name="Boxberger M."/>
            <person name="La Scola B."/>
            <person name="Monnet-Corti V."/>
        </authorList>
    </citation>
    <scope>NUCLEOTIDE SEQUENCE [LARGE SCALE GENOMIC DNA]</scope>
    <source>
        <strain evidence="1 2">Marseille-Q4567</strain>
    </source>
</reference>
<protein>
    <submittedName>
        <fullName evidence="1">DUF2577 family protein</fullName>
    </submittedName>
</protein>
<name>A0ABS1J3D5_9FIRM</name>
<evidence type="ECO:0000313" key="1">
    <source>
        <dbReference type="EMBL" id="MBK5898671.1"/>
    </source>
</evidence>
<dbReference type="RefSeq" id="WP_208430073.1">
    <property type="nucleotide sequence ID" value="NZ_JAEPRJ010000001.1"/>
</dbReference>
<accession>A0ABS1J3D5</accession>
<dbReference type="EMBL" id="JAEPRJ010000001">
    <property type="protein sequence ID" value="MBK5898671.1"/>
    <property type="molecule type" value="Genomic_DNA"/>
</dbReference>